<dbReference type="GO" id="GO:0004222">
    <property type="term" value="F:metalloendopeptidase activity"/>
    <property type="evidence" value="ECO:0007669"/>
    <property type="project" value="UniProtKB-UniRule"/>
</dbReference>
<dbReference type="InterPro" id="IPR001506">
    <property type="entry name" value="Peptidase_M12A"/>
</dbReference>
<protein>
    <recommendedName>
        <fullName evidence="2">Metalloendopeptidase</fullName>
        <ecNumber evidence="2">3.4.24.-</ecNumber>
    </recommendedName>
</protein>
<dbReference type="GO" id="GO:0006508">
    <property type="term" value="P:proteolysis"/>
    <property type="evidence" value="ECO:0007669"/>
    <property type="project" value="UniProtKB-KW"/>
</dbReference>
<dbReference type="PROSITE" id="PS51864">
    <property type="entry name" value="ASTACIN"/>
    <property type="match status" value="1"/>
</dbReference>
<dbReference type="PRINTS" id="PR00480">
    <property type="entry name" value="ASTACIN"/>
</dbReference>
<evidence type="ECO:0000313" key="5">
    <source>
        <dbReference type="Proteomes" id="UP001329430"/>
    </source>
</evidence>
<proteinExistence type="predicted"/>
<dbReference type="InterPro" id="IPR024079">
    <property type="entry name" value="MetalloPept_cat_dom_sf"/>
</dbReference>
<name>A0AAN7VV40_9COLE</name>
<dbReference type="SUPFAM" id="SSF55486">
    <property type="entry name" value="Metalloproteases ('zincins'), catalytic domain"/>
    <property type="match status" value="1"/>
</dbReference>
<dbReference type="PANTHER" id="PTHR10127:SF795">
    <property type="entry name" value="METALLOENDOPEPTIDASE-RELATED"/>
    <property type="match status" value="1"/>
</dbReference>
<feature type="binding site" evidence="1">
    <location>
        <position position="87"/>
    </location>
    <ligand>
        <name>Zn(2+)</name>
        <dbReference type="ChEBI" id="CHEBI:29105"/>
        <note>catalytic</note>
    </ligand>
</feature>
<keyword evidence="5" id="KW-1185">Reference proteome</keyword>
<keyword evidence="1 2" id="KW-0482">Metalloprotease</keyword>
<comment type="caution">
    <text evidence="1">Lacks conserved residue(s) required for the propagation of feature annotation.</text>
</comment>
<keyword evidence="1 2" id="KW-0479">Metal-binding</keyword>
<gene>
    <name evidence="4" type="ORF">RI129_001267</name>
</gene>
<sequence>MDHLHHHCINPLDCPLDDVKFDNDVRFARRRNGLSDLRLRWRNAEICYIISGDFRRQGGRQILNLGSTCIKRSTVLHESMHAAGFVHQQSNPNRDDYIDVKEENIGSNHLYNFDKFSPDDVTDYGLPYDVCSITHYDECAFSKNGQKTIVPKTEPNCTMGDIYDLSPTDKLKVNLMYNCTQGK</sequence>
<accession>A0AAN7VV40</accession>
<dbReference type="Gene3D" id="3.40.390.10">
    <property type="entry name" value="Collagenase (Catalytic Domain)"/>
    <property type="match status" value="1"/>
</dbReference>
<feature type="domain" description="Peptidase M12A" evidence="3">
    <location>
        <begin position="1"/>
        <end position="180"/>
    </location>
</feature>
<dbReference type="EMBL" id="JAVRBK010000001">
    <property type="protein sequence ID" value="KAK5650238.1"/>
    <property type="molecule type" value="Genomic_DNA"/>
</dbReference>
<keyword evidence="1 2" id="KW-0645">Protease</keyword>
<keyword evidence="1 2" id="KW-0378">Hydrolase</keyword>
<dbReference type="Proteomes" id="UP001329430">
    <property type="component" value="Chromosome 1"/>
</dbReference>
<dbReference type="EC" id="3.4.24.-" evidence="2"/>
<organism evidence="4 5">
    <name type="scientific">Pyrocoelia pectoralis</name>
    <dbReference type="NCBI Taxonomy" id="417401"/>
    <lineage>
        <taxon>Eukaryota</taxon>
        <taxon>Metazoa</taxon>
        <taxon>Ecdysozoa</taxon>
        <taxon>Arthropoda</taxon>
        <taxon>Hexapoda</taxon>
        <taxon>Insecta</taxon>
        <taxon>Pterygota</taxon>
        <taxon>Neoptera</taxon>
        <taxon>Endopterygota</taxon>
        <taxon>Coleoptera</taxon>
        <taxon>Polyphaga</taxon>
        <taxon>Elateriformia</taxon>
        <taxon>Elateroidea</taxon>
        <taxon>Lampyridae</taxon>
        <taxon>Lampyrinae</taxon>
        <taxon>Pyrocoelia</taxon>
    </lineage>
</organism>
<evidence type="ECO:0000256" key="1">
    <source>
        <dbReference type="PROSITE-ProRule" id="PRU01211"/>
    </source>
</evidence>
<dbReference type="SMART" id="SM00235">
    <property type="entry name" value="ZnMc"/>
    <property type="match status" value="1"/>
</dbReference>
<feature type="binding site" evidence="1">
    <location>
        <position position="81"/>
    </location>
    <ligand>
        <name>Zn(2+)</name>
        <dbReference type="ChEBI" id="CHEBI:29105"/>
        <note>catalytic</note>
    </ligand>
</feature>
<evidence type="ECO:0000259" key="3">
    <source>
        <dbReference type="PROSITE" id="PS51864"/>
    </source>
</evidence>
<evidence type="ECO:0000313" key="4">
    <source>
        <dbReference type="EMBL" id="KAK5650238.1"/>
    </source>
</evidence>
<comment type="cofactor">
    <cofactor evidence="1 2">
        <name>Zn(2+)</name>
        <dbReference type="ChEBI" id="CHEBI:29105"/>
    </cofactor>
    <text evidence="1 2">Binds 1 zinc ion per subunit.</text>
</comment>
<evidence type="ECO:0000256" key="2">
    <source>
        <dbReference type="RuleBase" id="RU361183"/>
    </source>
</evidence>
<reference evidence="4 5" key="1">
    <citation type="journal article" date="2024" name="Insects">
        <title>An Improved Chromosome-Level Genome Assembly of the Firefly Pyrocoelia pectoralis.</title>
        <authorList>
            <person name="Fu X."/>
            <person name="Meyer-Rochow V.B."/>
            <person name="Ballantyne L."/>
            <person name="Zhu X."/>
        </authorList>
    </citation>
    <scope>NUCLEOTIDE SEQUENCE [LARGE SCALE GENOMIC DNA]</scope>
    <source>
        <strain evidence="4">XCY_ONT2</strain>
    </source>
</reference>
<dbReference type="PANTHER" id="PTHR10127">
    <property type="entry name" value="DISCOIDIN, CUB, EGF, LAMININ , AND ZINC METALLOPROTEASE DOMAIN CONTAINING"/>
    <property type="match status" value="1"/>
</dbReference>
<feature type="binding site" evidence="1">
    <location>
        <position position="77"/>
    </location>
    <ligand>
        <name>Zn(2+)</name>
        <dbReference type="ChEBI" id="CHEBI:29105"/>
        <note>catalytic</note>
    </ligand>
</feature>
<keyword evidence="1 2" id="KW-0862">Zinc</keyword>
<dbReference type="GO" id="GO:0008270">
    <property type="term" value="F:zinc ion binding"/>
    <property type="evidence" value="ECO:0007669"/>
    <property type="project" value="UniProtKB-UniRule"/>
</dbReference>
<dbReference type="Pfam" id="PF01400">
    <property type="entry name" value="Astacin"/>
    <property type="match status" value="1"/>
</dbReference>
<dbReference type="AlphaFoldDB" id="A0AAN7VV40"/>
<feature type="active site" evidence="1">
    <location>
        <position position="78"/>
    </location>
</feature>
<dbReference type="InterPro" id="IPR006026">
    <property type="entry name" value="Peptidase_Metallo"/>
</dbReference>
<comment type="caution">
    <text evidence="4">The sequence shown here is derived from an EMBL/GenBank/DDBJ whole genome shotgun (WGS) entry which is preliminary data.</text>
</comment>